<dbReference type="SMART" id="SM00304">
    <property type="entry name" value="HAMP"/>
    <property type="match status" value="1"/>
</dbReference>
<evidence type="ECO:0000256" key="1">
    <source>
        <dbReference type="ARBA" id="ARBA00004236"/>
    </source>
</evidence>
<protein>
    <submittedName>
        <fullName evidence="10">HAMP domain-containing protein</fullName>
    </submittedName>
</protein>
<dbReference type="InterPro" id="IPR003660">
    <property type="entry name" value="HAMP_dom"/>
</dbReference>
<evidence type="ECO:0000256" key="2">
    <source>
        <dbReference type="ARBA" id="ARBA00022475"/>
    </source>
</evidence>
<evidence type="ECO:0000256" key="7">
    <source>
        <dbReference type="SAM" id="Phobius"/>
    </source>
</evidence>
<dbReference type="RefSeq" id="WP_193535235.1">
    <property type="nucleotide sequence ID" value="NZ_JADCLJ010000016.1"/>
</dbReference>
<comment type="subcellular location">
    <subcellularLocation>
        <location evidence="1">Cell membrane</location>
    </subcellularLocation>
</comment>
<feature type="transmembrane region" description="Helical" evidence="7">
    <location>
        <begin position="49"/>
        <end position="73"/>
    </location>
</feature>
<keyword evidence="2" id="KW-1003">Cell membrane</keyword>
<dbReference type="InterPro" id="IPR004089">
    <property type="entry name" value="MCPsignal_dom"/>
</dbReference>
<keyword evidence="4 6" id="KW-0807">Transducer</keyword>
<evidence type="ECO:0000256" key="3">
    <source>
        <dbReference type="ARBA" id="ARBA00023136"/>
    </source>
</evidence>
<evidence type="ECO:0000256" key="5">
    <source>
        <dbReference type="ARBA" id="ARBA00029447"/>
    </source>
</evidence>
<dbReference type="Proteomes" id="UP001516662">
    <property type="component" value="Unassembled WGS sequence"/>
</dbReference>
<dbReference type="PANTHER" id="PTHR32089">
    <property type="entry name" value="METHYL-ACCEPTING CHEMOTAXIS PROTEIN MCPB"/>
    <property type="match status" value="1"/>
</dbReference>
<sequence length="429" mass="46904">MEEKKRYKFGLRLKLVTFITLLAIVTYTTSAVFIYFLQGYVEHIVNEQLFTIITLLMGIFWSGVLAYFAAGFITKPLQQVERIAIKAANGQIDEDVIVSKSDDEIRSLGLAFNKMLHNLREMVSNIEENFENTNAKVVEISKASSLASDQADNISRTITEISRGADSSAVSIQETAESVEDVIKIAEEVQEKAQTSEKLSSEMVETLHESSGIVRSLVEGITKLAEDNQVSLQAVRRLEENAKKVENIISLVGDIAGQTNLLALNASIEAARAGEHGKGFAVVAEEVRTLADQSSKAVQGITELIKNIQREVENVVSQITEQVEVANQESKKGATTNNAIVEMTESVNEVAGAVKQIAVLVERQMDSIRDTARQSQEVAAIAEETSAGAEEVTASTQEQATVMGDVEKLAGELANQAEKLKQTIERFSY</sequence>
<feature type="domain" description="Methyl-accepting transducer" evidence="8">
    <location>
        <begin position="143"/>
        <end position="393"/>
    </location>
</feature>
<keyword evidence="7" id="KW-1133">Transmembrane helix</keyword>
<keyword evidence="7" id="KW-0812">Transmembrane</keyword>
<dbReference type="SMART" id="SM00283">
    <property type="entry name" value="MA"/>
    <property type="match status" value="1"/>
</dbReference>
<accession>A0ABR9QH01</accession>
<dbReference type="Gene3D" id="1.10.287.950">
    <property type="entry name" value="Methyl-accepting chemotaxis protein"/>
    <property type="match status" value="1"/>
</dbReference>
<gene>
    <name evidence="10" type="ORF">IMZ08_06795</name>
</gene>
<evidence type="ECO:0000313" key="11">
    <source>
        <dbReference type="Proteomes" id="UP001516662"/>
    </source>
</evidence>
<feature type="domain" description="HAMP" evidence="9">
    <location>
        <begin position="71"/>
        <end position="124"/>
    </location>
</feature>
<evidence type="ECO:0000313" key="10">
    <source>
        <dbReference type="EMBL" id="MBE4907761.1"/>
    </source>
</evidence>
<dbReference type="EMBL" id="JADCLJ010000016">
    <property type="protein sequence ID" value="MBE4907761.1"/>
    <property type="molecule type" value="Genomic_DNA"/>
</dbReference>
<keyword evidence="11" id="KW-1185">Reference proteome</keyword>
<dbReference type="Pfam" id="PF00015">
    <property type="entry name" value="MCPsignal"/>
    <property type="match status" value="1"/>
</dbReference>
<evidence type="ECO:0000259" key="8">
    <source>
        <dbReference type="PROSITE" id="PS50111"/>
    </source>
</evidence>
<comment type="caution">
    <text evidence="10">The sequence shown here is derived from an EMBL/GenBank/DDBJ whole genome shotgun (WGS) entry which is preliminary data.</text>
</comment>
<comment type="similarity">
    <text evidence="5">Belongs to the methyl-accepting chemotaxis (MCP) protein family.</text>
</comment>
<feature type="transmembrane region" description="Helical" evidence="7">
    <location>
        <begin position="12"/>
        <end position="37"/>
    </location>
</feature>
<dbReference type="Pfam" id="PF00672">
    <property type="entry name" value="HAMP"/>
    <property type="match status" value="1"/>
</dbReference>
<evidence type="ECO:0000256" key="4">
    <source>
        <dbReference type="ARBA" id="ARBA00023224"/>
    </source>
</evidence>
<dbReference type="SUPFAM" id="SSF58104">
    <property type="entry name" value="Methyl-accepting chemotaxis protein (MCP) signaling domain"/>
    <property type="match status" value="1"/>
</dbReference>
<proteinExistence type="inferred from homology"/>
<dbReference type="PROSITE" id="PS50885">
    <property type="entry name" value="HAMP"/>
    <property type="match status" value="1"/>
</dbReference>
<keyword evidence="3 7" id="KW-0472">Membrane</keyword>
<organism evidence="10 11">
    <name type="scientific">Litchfieldia luteola</name>
    <dbReference type="NCBI Taxonomy" id="682179"/>
    <lineage>
        <taxon>Bacteria</taxon>
        <taxon>Bacillati</taxon>
        <taxon>Bacillota</taxon>
        <taxon>Bacilli</taxon>
        <taxon>Bacillales</taxon>
        <taxon>Bacillaceae</taxon>
        <taxon>Litchfieldia</taxon>
    </lineage>
</organism>
<name>A0ABR9QH01_9BACI</name>
<dbReference type="PROSITE" id="PS50111">
    <property type="entry name" value="CHEMOTAXIS_TRANSDUC_2"/>
    <property type="match status" value="1"/>
</dbReference>
<dbReference type="CDD" id="cd06225">
    <property type="entry name" value="HAMP"/>
    <property type="match status" value="1"/>
</dbReference>
<reference evidence="10 11" key="1">
    <citation type="submission" date="2020-10" db="EMBL/GenBank/DDBJ databases">
        <title>Bacillus sp. HD4P25, an endophyte from a halophyte.</title>
        <authorList>
            <person name="Sun J.-Q."/>
        </authorList>
    </citation>
    <scope>NUCLEOTIDE SEQUENCE [LARGE SCALE GENOMIC DNA]</scope>
    <source>
        <strain evidence="10 11">YIM 93174</strain>
    </source>
</reference>
<evidence type="ECO:0000259" key="9">
    <source>
        <dbReference type="PROSITE" id="PS50885"/>
    </source>
</evidence>
<evidence type="ECO:0000256" key="6">
    <source>
        <dbReference type="PROSITE-ProRule" id="PRU00284"/>
    </source>
</evidence>
<dbReference type="PANTHER" id="PTHR32089:SF112">
    <property type="entry name" value="LYSOZYME-LIKE PROTEIN-RELATED"/>
    <property type="match status" value="1"/>
</dbReference>